<evidence type="ECO:0000313" key="4">
    <source>
        <dbReference type="EMBL" id="MCO5396662.1"/>
    </source>
</evidence>
<accession>A0ABT1AEW4</accession>
<feature type="chain" id="PRO_5047135712" evidence="2">
    <location>
        <begin position="20"/>
        <end position="326"/>
    </location>
</feature>
<keyword evidence="2" id="KW-0732">Signal</keyword>
<name>A0ABT1AEW4_9RALS</name>
<evidence type="ECO:0000259" key="3">
    <source>
        <dbReference type="Pfam" id="PF00188"/>
    </source>
</evidence>
<dbReference type="Gene3D" id="3.40.33.10">
    <property type="entry name" value="CAP"/>
    <property type="match status" value="1"/>
</dbReference>
<keyword evidence="5" id="KW-1185">Reference proteome</keyword>
<dbReference type="EMBL" id="JAMXHT010000001">
    <property type="protein sequence ID" value="MCO5396662.1"/>
    <property type="molecule type" value="Genomic_DNA"/>
</dbReference>
<comment type="caution">
    <text evidence="4">The sequence shown here is derived from an EMBL/GenBank/DDBJ whole genome shotgun (WGS) entry which is preliminary data.</text>
</comment>
<feature type="region of interest" description="Disordered" evidence="1">
    <location>
        <begin position="23"/>
        <end position="49"/>
    </location>
</feature>
<reference evidence="4" key="2">
    <citation type="journal article" date="2023" name="Front. Microbiol.">
        <title>Ralstonia chuxiongensis sp. nov., Ralstonia mojiangensis sp. nov., and Ralstonia soli sp. nov., isolated from tobacco fields, are three novel species in the family Burkholderiaceae.</title>
        <authorList>
            <person name="Lu C.H."/>
            <person name="Zhang Y.Y."/>
            <person name="Jiang N."/>
            <person name="Chen W."/>
            <person name="Shao X."/>
            <person name="Zhao Z.M."/>
            <person name="Lu W.L."/>
            <person name="Hu X."/>
            <person name="Xi Y.X."/>
            <person name="Zou S.Y."/>
            <person name="Wei Q.J."/>
            <person name="Lin Z.L."/>
            <person name="Gong L."/>
            <person name="Gai X.T."/>
            <person name="Zhang L.Q."/>
            <person name="Li J.Y."/>
            <person name="Jin Y."/>
            <person name="Xia Z.Y."/>
        </authorList>
    </citation>
    <scope>NUCLEOTIDE SEQUENCE</scope>
    <source>
        <strain evidence="4">21MJYT02-11</strain>
    </source>
</reference>
<protein>
    <submittedName>
        <fullName evidence="4">CAP domain-containing protein</fullName>
    </submittedName>
</protein>
<evidence type="ECO:0000313" key="5">
    <source>
        <dbReference type="Proteomes" id="UP001162811"/>
    </source>
</evidence>
<gene>
    <name evidence="4" type="ORF">NG900_00450</name>
</gene>
<feature type="compositionally biased region" description="Low complexity" evidence="1">
    <location>
        <begin position="26"/>
        <end position="49"/>
    </location>
</feature>
<reference evidence="4" key="1">
    <citation type="submission" date="2022-06" db="EMBL/GenBank/DDBJ databases">
        <authorList>
            <person name="Lu C.-H."/>
        </authorList>
    </citation>
    <scope>NUCLEOTIDE SEQUENCE</scope>
    <source>
        <strain evidence="4">21MJYT02-11</strain>
    </source>
</reference>
<proteinExistence type="predicted"/>
<dbReference type="Proteomes" id="UP001162811">
    <property type="component" value="Unassembled WGS sequence"/>
</dbReference>
<evidence type="ECO:0000256" key="1">
    <source>
        <dbReference type="SAM" id="MobiDB-lite"/>
    </source>
</evidence>
<organism evidence="4 5">
    <name type="scientific">Ralstonia soli</name>
    <dbReference type="NCBI Taxonomy" id="2953896"/>
    <lineage>
        <taxon>Bacteria</taxon>
        <taxon>Pseudomonadati</taxon>
        <taxon>Pseudomonadota</taxon>
        <taxon>Betaproteobacteria</taxon>
        <taxon>Burkholderiales</taxon>
        <taxon>Burkholderiaceae</taxon>
        <taxon>Ralstonia</taxon>
    </lineage>
</organism>
<dbReference type="InterPro" id="IPR035940">
    <property type="entry name" value="CAP_sf"/>
</dbReference>
<feature type="signal peptide" evidence="2">
    <location>
        <begin position="1"/>
        <end position="19"/>
    </location>
</feature>
<dbReference type="Pfam" id="PF00188">
    <property type="entry name" value="CAP"/>
    <property type="match status" value="1"/>
</dbReference>
<sequence>MVKKIALLAVAVTSALHLSGCGGDDGASNSTAGSTSGGTTTPPTQSIPGTVTTLQYQTGSAELAAFAMLNQYRSQCGFPMLQENTVLDRAAQAHATYEGLNSIITDTEVPGHLGFTGITGADTAATFGWPSGVYTGRGDAGYYSASIVTASQFGQKFVAAWASGVYHIAIVTSLANLIGLGEYETNYNSYPVGSGTVQLGQAATYTLSNAPLTFPCQGVSGIAYQGRGETPTPPNTSGSWGSPVSVTGNLNDTVTLTSAIYTGPLGNAIPVQILNASTDPNKLLAKYQAVAYPTQPLQPNTQYSVVLNGTVNGTVFSRNFTFTTGS</sequence>
<feature type="domain" description="SCP" evidence="3">
    <location>
        <begin position="67"/>
        <end position="169"/>
    </location>
</feature>
<dbReference type="RefSeq" id="WP_252675636.1">
    <property type="nucleotide sequence ID" value="NZ_JAMXHT010000001.1"/>
</dbReference>
<dbReference type="InterPro" id="IPR014044">
    <property type="entry name" value="CAP_dom"/>
</dbReference>
<evidence type="ECO:0000256" key="2">
    <source>
        <dbReference type="SAM" id="SignalP"/>
    </source>
</evidence>